<dbReference type="InterPro" id="IPR017853">
    <property type="entry name" value="GH"/>
</dbReference>
<keyword evidence="6 9" id="KW-0732">Signal</keyword>
<evidence type="ECO:0000259" key="10">
    <source>
        <dbReference type="Pfam" id="PF26410"/>
    </source>
</evidence>
<evidence type="ECO:0000256" key="1">
    <source>
        <dbReference type="ARBA" id="ARBA00001678"/>
    </source>
</evidence>
<feature type="domain" description="Glycoside hydrolase family 5" evidence="10">
    <location>
        <begin position="33"/>
        <end position="260"/>
    </location>
</feature>
<organism evidence="11 12">
    <name type="scientific">Candolleomyces eurysporus</name>
    <dbReference type="NCBI Taxonomy" id="2828524"/>
    <lineage>
        <taxon>Eukaryota</taxon>
        <taxon>Fungi</taxon>
        <taxon>Dikarya</taxon>
        <taxon>Basidiomycota</taxon>
        <taxon>Agaricomycotina</taxon>
        <taxon>Agaricomycetes</taxon>
        <taxon>Agaricomycetidae</taxon>
        <taxon>Agaricales</taxon>
        <taxon>Agaricineae</taxon>
        <taxon>Psathyrellaceae</taxon>
        <taxon>Candolleomyces</taxon>
    </lineage>
</organism>
<gene>
    <name evidence="11" type="ORF">H1R20_g11837</name>
</gene>
<evidence type="ECO:0000256" key="9">
    <source>
        <dbReference type="SAM" id="SignalP"/>
    </source>
</evidence>
<dbReference type="InterPro" id="IPR045053">
    <property type="entry name" value="MAN-like"/>
</dbReference>
<proteinExistence type="inferred from homology"/>
<dbReference type="SUPFAM" id="SSF51445">
    <property type="entry name" value="(Trans)glycosidases"/>
    <property type="match status" value="1"/>
</dbReference>
<feature type="signal peptide" evidence="9">
    <location>
        <begin position="1"/>
        <end position="21"/>
    </location>
</feature>
<name>A0A9W8ME42_9AGAR</name>
<comment type="similarity">
    <text evidence="3">Belongs to the glycosyl hydrolase 5 (cellulase A) family.</text>
</comment>
<evidence type="ECO:0000256" key="2">
    <source>
        <dbReference type="ARBA" id="ARBA00004613"/>
    </source>
</evidence>
<dbReference type="Proteomes" id="UP001140091">
    <property type="component" value="Unassembled WGS sequence"/>
</dbReference>
<reference evidence="11" key="1">
    <citation type="submission" date="2022-06" db="EMBL/GenBank/DDBJ databases">
        <title>Genome Sequence of Candolleomyces eurysporus.</title>
        <authorList>
            <person name="Buettner E."/>
        </authorList>
    </citation>
    <scope>NUCLEOTIDE SEQUENCE</scope>
    <source>
        <strain evidence="11">VTCC 930004</strain>
    </source>
</reference>
<evidence type="ECO:0000313" key="12">
    <source>
        <dbReference type="Proteomes" id="UP001140091"/>
    </source>
</evidence>
<dbReference type="GO" id="GO:0016985">
    <property type="term" value="F:mannan endo-1,4-beta-mannosidase activity"/>
    <property type="evidence" value="ECO:0007669"/>
    <property type="project" value="UniProtKB-EC"/>
</dbReference>
<keyword evidence="8" id="KW-0326">Glycosidase</keyword>
<dbReference type="PANTHER" id="PTHR31451:SF39">
    <property type="entry name" value="MANNAN ENDO-1,4-BETA-MANNOSIDASE 1"/>
    <property type="match status" value="1"/>
</dbReference>
<evidence type="ECO:0000256" key="4">
    <source>
        <dbReference type="ARBA" id="ARBA00012706"/>
    </source>
</evidence>
<dbReference type="PANTHER" id="PTHR31451">
    <property type="match status" value="1"/>
</dbReference>
<dbReference type="OrthoDB" id="406631at2759"/>
<dbReference type="AlphaFoldDB" id="A0A9W8ME42"/>
<evidence type="ECO:0000256" key="5">
    <source>
        <dbReference type="ARBA" id="ARBA00022525"/>
    </source>
</evidence>
<keyword evidence="5" id="KW-0964">Secreted</keyword>
<evidence type="ECO:0000256" key="3">
    <source>
        <dbReference type="ARBA" id="ARBA00005641"/>
    </source>
</evidence>
<evidence type="ECO:0000256" key="7">
    <source>
        <dbReference type="ARBA" id="ARBA00022801"/>
    </source>
</evidence>
<comment type="catalytic activity">
    <reaction evidence="1">
        <text>Random hydrolysis of (1-&gt;4)-beta-D-mannosidic linkages in mannans, galactomannans and glucomannans.</text>
        <dbReference type="EC" id="3.2.1.78"/>
    </reaction>
</comment>
<dbReference type="EC" id="3.2.1.78" evidence="4"/>
<dbReference type="InterPro" id="IPR001547">
    <property type="entry name" value="Glyco_hydro_5"/>
</dbReference>
<feature type="non-terminal residue" evidence="11">
    <location>
        <position position="1"/>
    </location>
</feature>
<keyword evidence="12" id="KW-1185">Reference proteome</keyword>
<evidence type="ECO:0000256" key="8">
    <source>
        <dbReference type="ARBA" id="ARBA00023295"/>
    </source>
</evidence>
<evidence type="ECO:0000313" key="11">
    <source>
        <dbReference type="EMBL" id="KAJ2925284.1"/>
    </source>
</evidence>
<dbReference type="EMBL" id="JANBPK010001191">
    <property type="protein sequence ID" value="KAJ2925284.1"/>
    <property type="molecule type" value="Genomic_DNA"/>
</dbReference>
<comment type="caution">
    <text evidence="11">The sequence shown here is derived from an EMBL/GenBank/DDBJ whole genome shotgun (WGS) entry which is preliminary data.</text>
</comment>
<keyword evidence="7" id="KW-0378">Hydrolase</keyword>
<dbReference type="Pfam" id="PF26410">
    <property type="entry name" value="GH5_mannosidase"/>
    <property type="match status" value="1"/>
</dbReference>
<dbReference type="Gene3D" id="3.20.20.80">
    <property type="entry name" value="Glycosidases"/>
    <property type="match status" value="1"/>
</dbReference>
<dbReference type="GO" id="GO:0046355">
    <property type="term" value="P:mannan catabolic process"/>
    <property type="evidence" value="ECO:0007669"/>
    <property type="project" value="UniProtKB-ARBA"/>
</dbReference>
<protein>
    <recommendedName>
        <fullName evidence="4">mannan endo-1,4-beta-mannosidase</fullName>
        <ecNumber evidence="4">3.2.1.78</ecNumber>
    </recommendedName>
</protein>
<comment type="subcellular location">
    <subcellularLocation>
        <location evidence="2">Secreted</location>
    </subcellularLocation>
</comment>
<evidence type="ECO:0000256" key="6">
    <source>
        <dbReference type="ARBA" id="ARBA00022729"/>
    </source>
</evidence>
<sequence length="461" mass="50193">MLFTLPISLVALAFQALLVAALSGDLVRRNSSGFVSVQDGAFQLDGRFYRFYGTNAYWAHTMTDNELNTLFSDIANAGFRVVRTWAFNDVPSKPASGPYFQILSGGSATVNEGPDGLQRLDKVVACAQKYGIRLILTLTNNWNPERPAPASGIPRGSLQNDYGGIDAYVRNFKPGGTHDLFYTHPTIINAFKYYVKAVVSRYASNPTILAWELGNDLRCSSTVPASPDCNPKTITKWAAHISGYIKELDHKHLVTTGDSGFFCLGCPKLFANTSTPKRSALDGPSFDGSFGIDTEDLVSIPSIDFGSFQISPEQMQLFPAISGADKTDQLLGNGGRWIEVHSQTSGLSEKPQVLLSAGVVTSSNCRFFVSNDRIEPQPDKVPCYGVEDFEATYAVSSWGSAALNGNVDVLPFLLQWIQIQSRLASRGTTGGLWEKRQEPGRYDGAATNINTRLFALDAPPI</sequence>
<dbReference type="GO" id="GO:0005576">
    <property type="term" value="C:extracellular region"/>
    <property type="evidence" value="ECO:0007669"/>
    <property type="project" value="UniProtKB-SubCell"/>
</dbReference>
<accession>A0A9W8ME42</accession>
<feature type="chain" id="PRO_5040789782" description="mannan endo-1,4-beta-mannosidase" evidence="9">
    <location>
        <begin position="22"/>
        <end position="461"/>
    </location>
</feature>